<dbReference type="Proteomes" id="UP001163603">
    <property type="component" value="Chromosome 9"/>
</dbReference>
<protein>
    <submittedName>
        <fullName evidence="1">Uncharacterized protein</fullName>
    </submittedName>
</protein>
<evidence type="ECO:0000313" key="2">
    <source>
        <dbReference type="Proteomes" id="UP001163603"/>
    </source>
</evidence>
<reference evidence="2" key="1">
    <citation type="journal article" date="2023" name="G3 (Bethesda)">
        <title>Genome assembly and association tests identify interacting loci associated with vigor, precocity, and sex in interspecific pistachio rootstocks.</title>
        <authorList>
            <person name="Palmer W."/>
            <person name="Jacygrad E."/>
            <person name="Sagayaradj S."/>
            <person name="Cavanaugh K."/>
            <person name="Han R."/>
            <person name="Bertier L."/>
            <person name="Beede B."/>
            <person name="Kafkas S."/>
            <person name="Golino D."/>
            <person name="Preece J."/>
            <person name="Michelmore R."/>
        </authorList>
    </citation>
    <scope>NUCLEOTIDE SEQUENCE [LARGE SCALE GENOMIC DNA]</scope>
</reference>
<comment type="caution">
    <text evidence="1">The sequence shown here is derived from an EMBL/GenBank/DDBJ whole genome shotgun (WGS) entry which is preliminary data.</text>
</comment>
<organism evidence="1 2">
    <name type="scientific">Pistacia integerrima</name>
    <dbReference type="NCBI Taxonomy" id="434235"/>
    <lineage>
        <taxon>Eukaryota</taxon>
        <taxon>Viridiplantae</taxon>
        <taxon>Streptophyta</taxon>
        <taxon>Embryophyta</taxon>
        <taxon>Tracheophyta</taxon>
        <taxon>Spermatophyta</taxon>
        <taxon>Magnoliopsida</taxon>
        <taxon>eudicotyledons</taxon>
        <taxon>Gunneridae</taxon>
        <taxon>Pentapetalae</taxon>
        <taxon>rosids</taxon>
        <taxon>malvids</taxon>
        <taxon>Sapindales</taxon>
        <taxon>Anacardiaceae</taxon>
        <taxon>Pistacia</taxon>
    </lineage>
</organism>
<sequence length="144" mass="15916">MEEETQVSSEIPGIKSVEDVAVPVKVINGDMPEVGKEGKKEEEENTFDGEFIKVEKESLDVKDVSHVADTTSANDDKPSVVQRSSSGSSRELLEAQEKMKELELELERVAAALKHSESENTTLKDEVLLTKEKLEESGKERRGA</sequence>
<name>A0ACC0Y110_9ROSI</name>
<dbReference type="EMBL" id="CM047744">
    <property type="protein sequence ID" value="KAJ0027339.1"/>
    <property type="molecule type" value="Genomic_DNA"/>
</dbReference>
<proteinExistence type="predicted"/>
<evidence type="ECO:0000313" key="1">
    <source>
        <dbReference type="EMBL" id="KAJ0027339.1"/>
    </source>
</evidence>
<accession>A0ACC0Y110</accession>
<keyword evidence="2" id="KW-1185">Reference proteome</keyword>
<gene>
    <name evidence="1" type="ORF">Pint_36617</name>
</gene>